<dbReference type="PANTHER" id="PTHR13831:SF1">
    <property type="entry name" value="PROTEIN HIR2"/>
    <property type="match status" value="1"/>
</dbReference>
<feature type="region of interest" description="Disordered" evidence="8">
    <location>
        <begin position="551"/>
        <end position="578"/>
    </location>
</feature>
<feature type="compositionally biased region" description="Basic and acidic residues" evidence="8">
    <location>
        <begin position="553"/>
        <end position="577"/>
    </location>
</feature>
<dbReference type="Proteomes" id="UP000183365">
    <property type="component" value="Unassembled WGS sequence"/>
</dbReference>
<gene>
    <name evidence="10" type="ORF">HGUI_00948</name>
</gene>
<evidence type="ECO:0000256" key="6">
    <source>
        <dbReference type="ARBA" id="ARBA00023242"/>
    </source>
</evidence>
<keyword evidence="4 7" id="KW-0677">Repeat</keyword>
<keyword evidence="5 7" id="KW-0156">Chromatin regulator</keyword>
<keyword evidence="7" id="KW-0678">Repressor</keyword>
<evidence type="ECO:0000256" key="5">
    <source>
        <dbReference type="ARBA" id="ARBA00022853"/>
    </source>
</evidence>
<keyword evidence="3 7" id="KW-0853">WD repeat</keyword>
<evidence type="ECO:0000256" key="8">
    <source>
        <dbReference type="SAM" id="MobiDB-lite"/>
    </source>
</evidence>
<proteinExistence type="inferred from homology"/>
<evidence type="ECO:0000259" key="9">
    <source>
        <dbReference type="Pfam" id="PF07569"/>
    </source>
</evidence>
<dbReference type="GO" id="GO:0000785">
    <property type="term" value="C:chromatin"/>
    <property type="evidence" value="ECO:0007669"/>
    <property type="project" value="TreeGrafter"/>
</dbReference>
<accession>A0A1L0AYY1</accession>
<dbReference type="GO" id="GO:0005634">
    <property type="term" value="C:nucleus"/>
    <property type="evidence" value="ECO:0007669"/>
    <property type="project" value="UniProtKB-SubCell"/>
</dbReference>
<dbReference type="Pfam" id="PF07569">
    <property type="entry name" value="Hira"/>
    <property type="match status" value="1"/>
</dbReference>
<keyword evidence="7" id="KW-0804">Transcription</keyword>
<evidence type="ECO:0000256" key="1">
    <source>
        <dbReference type="ARBA" id="ARBA00004123"/>
    </source>
</evidence>
<dbReference type="AlphaFoldDB" id="A0A1L0AYY1"/>
<dbReference type="GO" id="GO:0006351">
    <property type="term" value="P:DNA-templated transcription"/>
    <property type="evidence" value="ECO:0007669"/>
    <property type="project" value="InterPro"/>
</dbReference>
<evidence type="ECO:0000256" key="4">
    <source>
        <dbReference type="ARBA" id="ARBA00022737"/>
    </source>
</evidence>
<dbReference type="GO" id="GO:0006338">
    <property type="term" value="P:chromatin remodeling"/>
    <property type="evidence" value="ECO:0007669"/>
    <property type="project" value="InterPro"/>
</dbReference>
<dbReference type="VEuPathDB" id="FungiDB:HGUI_00948"/>
<dbReference type="PANTHER" id="PTHR13831">
    <property type="entry name" value="MEMBER OF THE HIR1 FAMILY OF WD-REPEAT PROTEINS"/>
    <property type="match status" value="1"/>
</dbReference>
<dbReference type="InterPro" id="IPR011494">
    <property type="entry name" value="HIRA-like_C"/>
</dbReference>
<evidence type="ECO:0000313" key="10">
    <source>
        <dbReference type="EMBL" id="SGZ38748.1"/>
    </source>
</evidence>
<dbReference type="OrthoDB" id="3972637at2759"/>
<comment type="function">
    <text evidence="7">Required for replication-independent chromatin assembly and for the periodic repression of histone gene transcription during the cell cycle.</text>
</comment>
<name>A0A1L0AYY1_9ASCO</name>
<dbReference type="InterPro" id="IPR031120">
    <property type="entry name" value="HIR1-like"/>
</dbReference>
<sequence length="999" mass="112987">MLELVDSINYADLTHDTCSSVLMPTINTNIQSILCFSNDLSVSIVNFDMSFNQFLHNASINNEGSVKEFLIINKNTGSLKNISFHNKIDVDNGLYSSNFFMTFEKCAVLLIVDAQHENGTIKAASLKLIDIFNTEKTSHIADFYLADKAIWLVATQQEHYLLFQDLTKKDFDKLIQIDTLGNFGVSFESHTLSSILHVGITSNNHLLLVFGTTDGYIHVFSCNEKNELQLVKTHNLTQYSIKFSTFTHDHYSNYIHFIDPVETNSKDQSIGVISKNASKDSFLYTGLGGNMLDMRIGPILRNGGSEIPSFALTTLENKIRLFVMNKEVDVKQSNFIECNNFIWSADKMVLFLMTPRNAIFSLSMRKSLAAYDIVDESYKNASIVDLEKIDFVTKDLSNEKPRKPIGKGSIDDPISLDDIDSPIKLDPATHQTRKRNTPLSGIKSMTDFFEKKTSPLPEKSDSIKKKLTFDEEPLKTSNFTMDESLEKIFEEKIHDAFSEFEKNMGFKSKNEKKQIQKVESQEKGELKLIEKPRNNENITASNLIDAQKLLDGNSKEMNRDSNKEDVTNTQKDSHLNEDLPASNSITMKLHAPTQIVPKSLKRIVPVTDDSGLEKPIKKSKKELEGMELLDDFTLSPMLAFAKVRLSIPKLQRAFQVSIENEYTINVINKSTSDQTPTRLFLKHIGDKNDDSHPSETQFLQKSVSLVTGAPSFFAFSTENGVIYICSSLTGRRLEQPLMLGVPISMLESAGNYLVCLTCVGELYCWNVERMELVHSVASIYPILSPCLRAGNDVLSRAENITSISVTKNGISIITLSNGDSYLYDKMMQSWSLINDSWWAYSSKHWDASNNKGGLLASNSTKKQNSIMKLLEYKTNEELKRKGQIKFIQNFTKTMLFKEGFENLEQSASISHLFNKLYVYKKFEEFEDFQDTLIVLCSTLAEFGLTMMLQEVFDVLFDIEMESSIGPFKKHDLLRKSIAAVYQVGTSESKRAAKMYSDNL</sequence>
<dbReference type="GO" id="GO:0006355">
    <property type="term" value="P:regulation of DNA-templated transcription"/>
    <property type="evidence" value="ECO:0007669"/>
    <property type="project" value="InterPro"/>
</dbReference>
<evidence type="ECO:0000256" key="2">
    <source>
        <dbReference type="ARBA" id="ARBA00007306"/>
    </source>
</evidence>
<keyword evidence="6 7" id="KW-0539">Nucleus</keyword>
<keyword evidence="7" id="KW-0805">Transcription regulation</keyword>
<dbReference type="GO" id="GO:0031491">
    <property type="term" value="F:nucleosome binding"/>
    <property type="evidence" value="ECO:0007669"/>
    <property type="project" value="TreeGrafter"/>
</dbReference>
<protein>
    <recommendedName>
        <fullName evidence="7">Protein HIR</fullName>
    </recommendedName>
</protein>
<dbReference type="GO" id="GO:0000417">
    <property type="term" value="C:HIR complex"/>
    <property type="evidence" value="ECO:0007669"/>
    <property type="project" value="TreeGrafter"/>
</dbReference>
<keyword evidence="11" id="KW-1185">Reference proteome</keyword>
<dbReference type="SUPFAM" id="SSF50978">
    <property type="entry name" value="WD40 repeat-like"/>
    <property type="match status" value="1"/>
</dbReference>
<dbReference type="EMBL" id="FQNF01000011">
    <property type="protein sequence ID" value="SGZ38748.1"/>
    <property type="molecule type" value="Genomic_DNA"/>
</dbReference>
<evidence type="ECO:0000313" key="11">
    <source>
        <dbReference type="Proteomes" id="UP000183365"/>
    </source>
</evidence>
<comment type="similarity">
    <text evidence="2 7">Belongs to the WD repeat HIR1 family.</text>
</comment>
<comment type="subcellular location">
    <subcellularLocation>
        <location evidence="1 7">Nucleus</location>
    </subcellularLocation>
</comment>
<dbReference type="InterPro" id="IPR036322">
    <property type="entry name" value="WD40_repeat_dom_sf"/>
</dbReference>
<evidence type="ECO:0000256" key="7">
    <source>
        <dbReference type="RuleBase" id="RU364014"/>
    </source>
</evidence>
<evidence type="ECO:0000256" key="3">
    <source>
        <dbReference type="ARBA" id="ARBA00022574"/>
    </source>
</evidence>
<reference evidence="11" key="1">
    <citation type="submission" date="2016-11" db="EMBL/GenBank/DDBJ databases">
        <authorList>
            <person name="Guldener U."/>
        </authorList>
    </citation>
    <scope>NUCLEOTIDE SEQUENCE [LARGE SCALE GENOMIC DNA]</scope>
</reference>
<organism evidence="10 11">
    <name type="scientific">Hanseniaspora guilliermondii</name>
    <dbReference type="NCBI Taxonomy" id="56406"/>
    <lineage>
        <taxon>Eukaryota</taxon>
        <taxon>Fungi</taxon>
        <taxon>Dikarya</taxon>
        <taxon>Ascomycota</taxon>
        <taxon>Saccharomycotina</taxon>
        <taxon>Saccharomycetes</taxon>
        <taxon>Saccharomycodales</taxon>
        <taxon>Saccharomycodaceae</taxon>
        <taxon>Hanseniaspora</taxon>
    </lineage>
</organism>
<feature type="domain" description="Protein HIRA-like C-terminal" evidence="9">
    <location>
        <begin position="730"/>
        <end position="954"/>
    </location>
</feature>